<evidence type="ECO:0000313" key="2">
    <source>
        <dbReference type="EMBL" id="ESW39202.1"/>
    </source>
</evidence>
<feature type="coiled-coil region" evidence="1">
    <location>
        <begin position="95"/>
        <end position="133"/>
    </location>
</feature>
<protein>
    <submittedName>
        <fullName evidence="2">Uncharacterized protein</fullName>
    </submittedName>
</protein>
<dbReference type="RefSeq" id="WP_023661665.1">
    <property type="nucleotide sequence ID" value="NZ_AXUP01000166.1"/>
</dbReference>
<sequence>MTEKVKITGVPPQYDQSELDRRVESWINVYRQTTQSMELVRSPLPHDLLQQVIDKANDGYKLARSHPVSLAPLNNSVWMVKPIAMQEEDIANIRMEQKEKYIAYLESERARYQEQLRQQLIQAREEKDRKAAEQAKAKQMAEIEAEVQACYTPLVIPD</sequence>
<accession>V7DA42</accession>
<evidence type="ECO:0000256" key="1">
    <source>
        <dbReference type="SAM" id="Coils"/>
    </source>
</evidence>
<reference evidence="2 3" key="1">
    <citation type="submission" date="2013-10" db="EMBL/GenBank/DDBJ databases">
        <title>Whole Genome Shotgun Sequence of Pseudomonas taiwanensis SJ9.</title>
        <authorList>
            <person name="Hong S.-J."/>
            <person name="Shin J.-H."/>
        </authorList>
    </citation>
    <scope>NUCLEOTIDE SEQUENCE [LARGE SCALE GENOMIC DNA]</scope>
    <source>
        <strain evidence="2 3">SJ9</strain>
    </source>
</reference>
<organism evidence="2 3">
    <name type="scientific">Pseudomonas taiwanensis SJ9</name>
    <dbReference type="NCBI Taxonomy" id="1388762"/>
    <lineage>
        <taxon>Bacteria</taxon>
        <taxon>Pseudomonadati</taxon>
        <taxon>Pseudomonadota</taxon>
        <taxon>Gammaproteobacteria</taxon>
        <taxon>Pseudomonadales</taxon>
        <taxon>Pseudomonadaceae</taxon>
        <taxon>Pseudomonas</taxon>
    </lineage>
</organism>
<dbReference type="PATRIC" id="fig|1388762.3.peg.2649"/>
<dbReference type="Proteomes" id="UP000018511">
    <property type="component" value="Unassembled WGS sequence"/>
</dbReference>
<dbReference type="EMBL" id="AXUP01000166">
    <property type="protein sequence ID" value="ESW39202.1"/>
    <property type="molecule type" value="Genomic_DNA"/>
</dbReference>
<name>V7DA42_9PSED</name>
<keyword evidence="1" id="KW-0175">Coiled coil</keyword>
<comment type="caution">
    <text evidence="2">The sequence shown here is derived from an EMBL/GenBank/DDBJ whole genome shotgun (WGS) entry which is preliminary data.</text>
</comment>
<proteinExistence type="predicted"/>
<evidence type="ECO:0000313" key="3">
    <source>
        <dbReference type="Proteomes" id="UP000018511"/>
    </source>
</evidence>
<dbReference type="AlphaFoldDB" id="V7DA42"/>
<gene>
    <name evidence="2" type="ORF">O164_13240</name>
</gene>